<dbReference type="Proteomes" id="UP000186469">
    <property type="component" value="Unassembled WGS sequence"/>
</dbReference>
<dbReference type="GO" id="GO:0002100">
    <property type="term" value="P:tRNA wobble adenosine to inosine editing"/>
    <property type="evidence" value="ECO:0007669"/>
    <property type="project" value="UniProtKB-UniRule"/>
</dbReference>
<reference evidence="9 10" key="1">
    <citation type="submission" date="2016-12" db="EMBL/GenBank/DDBJ databases">
        <authorList>
            <person name="Song W.-J."/>
            <person name="Kurnit D.M."/>
        </authorList>
    </citation>
    <scope>NUCLEOTIDE SEQUENCE [LARGE SCALE GENOMIC DNA]</scope>
    <source>
        <strain evidence="9 10">DSM 11393</strain>
    </source>
</reference>
<dbReference type="PROSITE" id="PS00903">
    <property type="entry name" value="CYT_DCMP_DEAMINASES_1"/>
    <property type="match status" value="1"/>
</dbReference>
<dbReference type="EC" id="3.5.4.33" evidence="7"/>
<feature type="binding site" evidence="7">
    <location>
        <position position="104"/>
    </location>
    <ligand>
        <name>Zn(2+)</name>
        <dbReference type="ChEBI" id="CHEBI:29105"/>
        <note>catalytic</note>
    </ligand>
</feature>
<dbReference type="PANTHER" id="PTHR11079:SF179">
    <property type="entry name" value="TRNA(ADENINE(34)) DEAMINASE, CHLOROPLASTIC"/>
    <property type="match status" value="1"/>
</dbReference>
<evidence type="ECO:0000313" key="9">
    <source>
        <dbReference type="EMBL" id="SHN55061.1"/>
    </source>
</evidence>
<name>A0A1M7S9B5_9BACT</name>
<proteinExistence type="inferred from homology"/>
<dbReference type="OrthoDB" id="9802676at2"/>
<evidence type="ECO:0000256" key="7">
    <source>
        <dbReference type="HAMAP-Rule" id="MF_00972"/>
    </source>
</evidence>
<evidence type="ECO:0000256" key="3">
    <source>
        <dbReference type="ARBA" id="ARBA00022723"/>
    </source>
</evidence>
<feature type="binding site" evidence="7">
    <location>
        <position position="107"/>
    </location>
    <ligand>
        <name>Zn(2+)</name>
        <dbReference type="ChEBI" id="CHEBI:29105"/>
        <note>catalytic</note>
    </ligand>
</feature>
<dbReference type="Gene3D" id="3.40.140.10">
    <property type="entry name" value="Cytidine Deaminase, domain 2"/>
    <property type="match status" value="1"/>
</dbReference>
<comment type="subunit">
    <text evidence="7">Homodimer.</text>
</comment>
<dbReference type="AlphaFoldDB" id="A0A1M7S9B5"/>
<comment type="similarity">
    <text evidence="1">Belongs to the cytidine and deoxycytidylate deaminase family. ADAT2 subfamily.</text>
</comment>
<evidence type="ECO:0000256" key="6">
    <source>
        <dbReference type="ARBA" id="ARBA00048045"/>
    </source>
</evidence>
<dbReference type="GO" id="GO:0008270">
    <property type="term" value="F:zinc ion binding"/>
    <property type="evidence" value="ECO:0007669"/>
    <property type="project" value="UniProtKB-UniRule"/>
</dbReference>
<feature type="domain" description="CMP/dCMP-type deaminase" evidence="8">
    <location>
        <begin position="22"/>
        <end position="134"/>
    </location>
</feature>
<dbReference type="Pfam" id="PF00383">
    <property type="entry name" value="dCMP_cyt_deam_1"/>
    <property type="match status" value="1"/>
</dbReference>
<dbReference type="HAMAP" id="MF_00972">
    <property type="entry name" value="tRNA_aden_deaminase"/>
    <property type="match status" value="1"/>
</dbReference>
<sequence length="171" mass="19291">MILSENERFPKRIIPQPPPPWKTWEELMDLALIEAEYSASLNEVPVGAIIVDKSGDILAKTGNRCISNNDPTAHAEILALREAAQRIKSYRLCECYLIVSLEPCLMCLSAIFNARLKGIVWGAKEPKTGAISSRLNGFELDCFLHDNIWELGGIKEEKSEEILKVFFKKCR</sequence>
<dbReference type="PANTHER" id="PTHR11079">
    <property type="entry name" value="CYTOSINE DEAMINASE FAMILY MEMBER"/>
    <property type="match status" value="1"/>
</dbReference>
<dbReference type="RefSeq" id="WP_072696323.1">
    <property type="nucleotide sequence ID" value="NZ_FRDI01000003.1"/>
</dbReference>
<dbReference type="STRING" id="1121455.SAMN02745728_00625"/>
<keyword evidence="4 7" id="KW-0378">Hydrolase</keyword>
<protein>
    <recommendedName>
        <fullName evidence="7">tRNA-specific adenosine deaminase</fullName>
        <ecNumber evidence="7">3.5.4.33</ecNumber>
    </recommendedName>
</protein>
<accession>A0A1M7S9B5</accession>
<dbReference type="InterPro" id="IPR028883">
    <property type="entry name" value="tRNA_aden_deaminase"/>
</dbReference>
<organism evidence="9 10">
    <name type="scientific">Desulfovibrio litoralis DSM 11393</name>
    <dbReference type="NCBI Taxonomy" id="1121455"/>
    <lineage>
        <taxon>Bacteria</taxon>
        <taxon>Pseudomonadati</taxon>
        <taxon>Thermodesulfobacteriota</taxon>
        <taxon>Desulfovibrionia</taxon>
        <taxon>Desulfovibrionales</taxon>
        <taxon>Desulfovibrionaceae</taxon>
        <taxon>Desulfovibrio</taxon>
    </lineage>
</organism>
<evidence type="ECO:0000313" key="10">
    <source>
        <dbReference type="Proteomes" id="UP000186469"/>
    </source>
</evidence>
<evidence type="ECO:0000256" key="5">
    <source>
        <dbReference type="ARBA" id="ARBA00022833"/>
    </source>
</evidence>
<keyword evidence="3 7" id="KW-0479">Metal-binding</keyword>
<keyword evidence="2 7" id="KW-0819">tRNA processing</keyword>
<feature type="active site" description="Proton donor" evidence="7">
    <location>
        <position position="76"/>
    </location>
</feature>
<comment type="cofactor">
    <cofactor evidence="7">
        <name>Zn(2+)</name>
        <dbReference type="ChEBI" id="CHEBI:29105"/>
    </cofactor>
    <text evidence="7">Binds 1 zinc ion per subunit.</text>
</comment>
<keyword evidence="10" id="KW-1185">Reference proteome</keyword>
<comment type="catalytic activity">
    <reaction evidence="6 7">
        <text>adenosine(34) in tRNA + H2O + H(+) = inosine(34) in tRNA + NH4(+)</text>
        <dbReference type="Rhea" id="RHEA:43168"/>
        <dbReference type="Rhea" id="RHEA-COMP:10373"/>
        <dbReference type="Rhea" id="RHEA-COMP:10374"/>
        <dbReference type="ChEBI" id="CHEBI:15377"/>
        <dbReference type="ChEBI" id="CHEBI:15378"/>
        <dbReference type="ChEBI" id="CHEBI:28938"/>
        <dbReference type="ChEBI" id="CHEBI:74411"/>
        <dbReference type="ChEBI" id="CHEBI:82852"/>
        <dbReference type="EC" id="3.5.4.33"/>
    </reaction>
</comment>
<feature type="binding site" evidence="7">
    <location>
        <position position="74"/>
    </location>
    <ligand>
        <name>Zn(2+)</name>
        <dbReference type="ChEBI" id="CHEBI:29105"/>
        <note>catalytic</note>
    </ligand>
</feature>
<evidence type="ECO:0000256" key="1">
    <source>
        <dbReference type="ARBA" id="ARBA00010669"/>
    </source>
</evidence>
<keyword evidence="5 7" id="KW-0862">Zinc</keyword>
<evidence type="ECO:0000259" key="8">
    <source>
        <dbReference type="PROSITE" id="PS51747"/>
    </source>
</evidence>
<dbReference type="InterPro" id="IPR016192">
    <property type="entry name" value="APOBEC/CMP_deaminase_Zn-bd"/>
</dbReference>
<dbReference type="CDD" id="cd01285">
    <property type="entry name" value="nucleoside_deaminase"/>
    <property type="match status" value="1"/>
</dbReference>
<evidence type="ECO:0000256" key="2">
    <source>
        <dbReference type="ARBA" id="ARBA00022694"/>
    </source>
</evidence>
<comment type="function">
    <text evidence="7">Catalyzes the deamination of adenosine to inosine at the wobble position 34 of tRNA(Arg2).</text>
</comment>
<evidence type="ECO:0000256" key="4">
    <source>
        <dbReference type="ARBA" id="ARBA00022801"/>
    </source>
</evidence>
<dbReference type="InterPro" id="IPR002125">
    <property type="entry name" value="CMP_dCMP_dom"/>
</dbReference>
<dbReference type="EMBL" id="FRDI01000003">
    <property type="protein sequence ID" value="SHN55061.1"/>
    <property type="molecule type" value="Genomic_DNA"/>
</dbReference>
<dbReference type="PROSITE" id="PS51747">
    <property type="entry name" value="CYT_DCMP_DEAMINASES_2"/>
    <property type="match status" value="1"/>
</dbReference>
<gene>
    <name evidence="7" type="primary">tadA</name>
    <name evidence="9" type="ORF">SAMN02745728_00625</name>
</gene>
<dbReference type="GO" id="GO:0052717">
    <property type="term" value="F:tRNA-specific adenosine-34 deaminase activity"/>
    <property type="evidence" value="ECO:0007669"/>
    <property type="project" value="UniProtKB-UniRule"/>
</dbReference>
<dbReference type="InterPro" id="IPR016193">
    <property type="entry name" value="Cytidine_deaminase-like"/>
</dbReference>
<dbReference type="SUPFAM" id="SSF53927">
    <property type="entry name" value="Cytidine deaminase-like"/>
    <property type="match status" value="1"/>
</dbReference>